<name>A0A6N2WYR2_9BACE</name>
<protein>
    <submittedName>
        <fullName evidence="1">Uncharacterized protein</fullName>
    </submittedName>
</protein>
<evidence type="ECO:0000313" key="1">
    <source>
        <dbReference type="EMBL" id="VYT46973.1"/>
    </source>
</evidence>
<dbReference type="AlphaFoldDB" id="A0A6N2WYR2"/>
<accession>A0A6N2WYR2</accession>
<gene>
    <name evidence="1" type="ORF">BILFYP9_03977</name>
</gene>
<reference evidence="1" key="1">
    <citation type="submission" date="2019-11" db="EMBL/GenBank/DDBJ databases">
        <authorList>
            <person name="Feng L."/>
        </authorList>
    </citation>
    <scope>NUCLEOTIDE SEQUENCE</scope>
    <source>
        <strain evidence="1">BintestinalisLFYP9</strain>
    </source>
</reference>
<dbReference type="Pfam" id="PF15869">
    <property type="entry name" value="TolB_like"/>
    <property type="match status" value="1"/>
</dbReference>
<organism evidence="1">
    <name type="scientific">Bacteroides intestinalis</name>
    <dbReference type="NCBI Taxonomy" id="329854"/>
    <lineage>
        <taxon>Bacteria</taxon>
        <taxon>Pseudomonadati</taxon>
        <taxon>Bacteroidota</taxon>
        <taxon>Bacteroidia</taxon>
        <taxon>Bacteroidales</taxon>
        <taxon>Bacteroidaceae</taxon>
        <taxon>Bacteroides</taxon>
    </lineage>
</organism>
<dbReference type="EMBL" id="CACRSU010000048">
    <property type="protein sequence ID" value="VYT46973.1"/>
    <property type="molecule type" value="Genomic_DNA"/>
</dbReference>
<proteinExistence type="predicted"/>
<dbReference type="SUPFAM" id="SSF63829">
    <property type="entry name" value="Calcium-dependent phosphotriesterase"/>
    <property type="match status" value="1"/>
</dbReference>
<sequence length="320" mass="36229">MEQLSGQTVPLDTAIFRFPYRIRVQGDTVAILDLHASEHFIQLFHYPDFSYIASLGRRGDSPEDMLSAENLRWDGNSLWTLDANKSQLTRYGLSLSGDSLLREEVVSLDKEILRALDFVVYDDSTFIIPDYSGESRFCWVDRKGKLLRKMGEIPSTNEEALMQARPALAQAWRSFIDYNPRNGVLAAVTQLGEILEIYNLKDSTHVVRIGPNGEPKFKVSEGYGIPTGIMGFCDVQVTNDAIYAVFQGRTFKEIAEAAQKGDMADGGRYIYVFNLTGELLRKYELDYAIYGMFVDEQKGTIMITDVNRDEPILEHDMGRT</sequence>